<proteinExistence type="predicted"/>
<comment type="caution">
    <text evidence="1">The sequence shown here is derived from an EMBL/GenBank/DDBJ whole genome shotgun (WGS) entry which is preliminary data.</text>
</comment>
<accession>A0A4U5QR00</accession>
<evidence type="ECO:0000313" key="1">
    <source>
        <dbReference type="EMBL" id="TKS11847.1"/>
    </source>
</evidence>
<protein>
    <submittedName>
        <fullName evidence="1">Uncharacterized protein</fullName>
    </submittedName>
</protein>
<reference evidence="1" key="1">
    <citation type="submission" date="2018-10" db="EMBL/GenBank/DDBJ databases">
        <title>Population genomic analysis revealed the cold adaptation of white poplar.</title>
        <authorList>
            <person name="Liu Y.-J."/>
        </authorList>
    </citation>
    <scope>NUCLEOTIDE SEQUENCE [LARGE SCALE GENOMIC DNA]</scope>
    <source>
        <strain evidence="1">PAL-ZL1</strain>
    </source>
</reference>
<organism evidence="1">
    <name type="scientific">Populus alba</name>
    <name type="common">White poplar</name>
    <dbReference type="NCBI Taxonomy" id="43335"/>
    <lineage>
        <taxon>Eukaryota</taxon>
        <taxon>Viridiplantae</taxon>
        <taxon>Streptophyta</taxon>
        <taxon>Embryophyta</taxon>
        <taxon>Tracheophyta</taxon>
        <taxon>Spermatophyta</taxon>
        <taxon>Magnoliopsida</taxon>
        <taxon>eudicotyledons</taxon>
        <taxon>Gunneridae</taxon>
        <taxon>Pentapetalae</taxon>
        <taxon>rosids</taxon>
        <taxon>fabids</taxon>
        <taxon>Malpighiales</taxon>
        <taxon>Salicaceae</taxon>
        <taxon>Saliceae</taxon>
        <taxon>Populus</taxon>
    </lineage>
</organism>
<name>A0A4U5QR00_POPAL</name>
<gene>
    <name evidence="1" type="ORF">D5086_0000068680</name>
</gene>
<sequence length="140" mass="14923">MCGCVSVNDCAAAGVRSSASAGFAAATRATGAVAEMGEVAGGVEAEEWTDRWVSLLEAVSTAGGRRRQGSWRLEEGMEKKPKIKKKRECEAGRSVEGNGQGRRCSGLVSAWIWVGGQRLWMKRMRGSCVWLLGEGAVWGS</sequence>
<dbReference type="AlphaFoldDB" id="A0A4U5QR00"/>
<dbReference type="EMBL" id="RCHU01000183">
    <property type="protein sequence ID" value="TKS11847.1"/>
    <property type="molecule type" value="Genomic_DNA"/>
</dbReference>